<gene>
    <name evidence="2" type="ORF">SPACI_007350</name>
</gene>
<name>A0ABZ3IY80_SPOA4</name>
<accession>A0ABZ3IY80</accession>
<reference evidence="2" key="1">
    <citation type="submission" date="2024-05" db="EMBL/GenBank/DDBJ databases">
        <title>Isolation and characterization of Sporomusa carbonis sp. nov., a carboxydotrophic hydrogenogen in the genus of Sporomusa isolated from a charcoal burning pile.</title>
        <authorList>
            <person name="Boeer T."/>
            <person name="Rosenbaum F."/>
            <person name="Eysell L."/>
            <person name="Mueller V."/>
            <person name="Daniel R."/>
            <person name="Poehlein A."/>
        </authorList>
    </citation>
    <scope>NUCLEOTIDE SEQUENCE [LARGE SCALE GENOMIC DNA]</scope>
    <source>
        <strain evidence="2">DSM 3132</strain>
    </source>
</reference>
<dbReference type="InterPro" id="IPR006680">
    <property type="entry name" value="Amidohydro-rel"/>
</dbReference>
<dbReference type="PANTHER" id="PTHR43135">
    <property type="entry name" value="ALPHA-D-RIBOSE 1-METHYLPHOSPHONATE 5-TRIPHOSPHATE DIPHOSPHATASE"/>
    <property type="match status" value="1"/>
</dbReference>
<dbReference type="InterPro" id="IPR011059">
    <property type="entry name" value="Metal-dep_hydrolase_composite"/>
</dbReference>
<dbReference type="SUPFAM" id="SSF51338">
    <property type="entry name" value="Composite domain of metallo-dependent hydrolases"/>
    <property type="match status" value="1"/>
</dbReference>
<dbReference type="Pfam" id="PF01979">
    <property type="entry name" value="Amidohydro_1"/>
    <property type="match status" value="1"/>
</dbReference>
<dbReference type="InterPro" id="IPR057744">
    <property type="entry name" value="OTAase-like"/>
</dbReference>
<evidence type="ECO:0000259" key="1">
    <source>
        <dbReference type="Pfam" id="PF01979"/>
    </source>
</evidence>
<dbReference type="SUPFAM" id="SSF51556">
    <property type="entry name" value="Metallo-dependent hydrolases"/>
    <property type="match status" value="1"/>
</dbReference>
<dbReference type="PANTHER" id="PTHR43135:SF3">
    <property type="entry name" value="ALPHA-D-RIBOSE 1-METHYLPHOSPHONATE 5-TRIPHOSPHATE DIPHOSPHATASE"/>
    <property type="match status" value="1"/>
</dbReference>
<keyword evidence="3" id="KW-1185">Reference proteome</keyword>
<evidence type="ECO:0000313" key="2">
    <source>
        <dbReference type="EMBL" id="XFO70735.1"/>
    </source>
</evidence>
<dbReference type="Proteomes" id="UP000216052">
    <property type="component" value="Chromosome"/>
</dbReference>
<dbReference type="CDD" id="cd01299">
    <property type="entry name" value="Met_dep_hydrolase_A"/>
    <property type="match status" value="1"/>
</dbReference>
<sequence>MIILARNLITGDGATLLKDGAVVVDKGKIRDVGPAREVVGRYPGESVVDYGDATILPGLFDMHVHLGYYYSQPDLANYDDFLIAYYAAKQAEIALTLGITTVRDLSSPHNLCKQLRLAGEKGYVAVPRIIHTDAGICMSGGHGHTDGIEQVDGADNIRAAIRRQRRDGADWIKLLTSHRSNIPEFTQEELEAAVDECHRRNIKTAVHAGTQPSIEMCINAGFDTIEHGTFMTVEQAEKMAQKGQAWTPTITAYTYLYEYCLKIKEEGGDLSNPVAAAAARDCDYFGPAAFAYRDNFKKLYDTGVTVLAGSDMVLYGAPPLPINRELAYMVEYGITPLEAIRTATANPARVLGLDGVTGQLVKGLEADVLVVEGDAAKDITALNHVKCVYLGGKIVYQR</sequence>
<evidence type="ECO:0000313" key="3">
    <source>
        <dbReference type="Proteomes" id="UP000216052"/>
    </source>
</evidence>
<feature type="domain" description="Amidohydrolase-related" evidence="1">
    <location>
        <begin position="54"/>
        <end position="395"/>
    </location>
</feature>
<dbReference type="Gene3D" id="2.30.40.10">
    <property type="entry name" value="Urease, subunit C, domain 1"/>
    <property type="match status" value="1"/>
</dbReference>
<dbReference type="InterPro" id="IPR051781">
    <property type="entry name" value="Metallo-dep_Hydrolase"/>
</dbReference>
<protein>
    <recommendedName>
        <fullName evidence="1">Amidohydrolase-related domain-containing protein</fullName>
    </recommendedName>
</protein>
<dbReference type="RefSeq" id="WP_093794306.1">
    <property type="nucleotide sequence ID" value="NZ_CP155571.1"/>
</dbReference>
<dbReference type="InterPro" id="IPR032466">
    <property type="entry name" value="Metal_Hydrolase"/>
</dbReference>
<organism evidence="2 3">
    <name type="scientific">Sporomusa acidovorans (strain ATCC 49682 / DSM 3132 / Mol)</name>
    <dbReference type="NCBI Taxonomy" id="1123286"/>
    <lineage>
        <taxon>Bacteria</taxon>
        <taxon>Bacillati</taxon>
        <taxon>Bacillota</taxon>
        <taxon>Negativicutes</taxon>
        <taxon>Selenomonadales</taxon>
        <taxon>Sporomusaceae</taxon>
        <taxon>Sporomusa</taxon>
    </lineage>
</organism>
<dbReference type="Gene3D" id="3.20.20.140">
    <property type="entry name" value="Metal-dependent hydrolases"/>
    <property type="match status" value="1"/>
</dbReference>
<dbReference type="EMBL" id="CP155571">
    <property type="protein sequence ID" value="XFO70735.1"/>
    <property type="molecule type" value="Genomic_DNA"/>
</dbReference>
<proteinExistence type="predicted"/>